<evidence type="ECO:0000259" key="13">
    <source>
        <dbReference type="Pfam" id="PF16026"/>
    </source>
</evidence>
<evidence type="ECO:0000256" key="3">
    <source>
        <dbReference type="ARBA" id="ARBA00004496"/>
    </source>
</evidence>
<evidence type="ECO:0000313" key="15">
    <source>
        <dbReference type="Proteomes" id="UP001249851"/>
    </source>
</evidence>
<comment type="similarity">
    <text evidence="4">Belongs to the MIEAP family.</text>
</comment>
<keyword evidence="9" id="KW-0446">Lipid-binding</keyword>
<dbReference type="GO" id="GO:0035695">
    <property type="term" value="P:mitophagy by internal vacuole formation"/>
    <property type="evidence" value="ECO:0007669"/>
    <property type="project" value="TreeGrafter"/>
</dbReference>
<name>A0AAD9PQB4_ACRCE</name>
<evidence type="ECO:0000256" key="2">
    <source>
        <dbReference type="ARBA" id="ARBA00004305"/>
    </source>
</evidence>
<dbReference type="GO" id="GO:0005759">
    <property type="term" value="C:mitochondrial matrix"/>
    <property type="evidence" value="ECO:0007669"/>
    <property type="project" value="UniProtKB-SubCell"/>
</dbReference>
<evidence type="ECO:0000313" key="14">
    <source>
        <dbReference type="EMBL" id="KAK2546906.1"/>
    </source>
</evidence>
<evidence type="ECO:0000256" key="4">
    <source>
        <dbReference type="ARBA" id="ARBA00008233"/>
    </source>
</evidence>
<dbReference type="GO" id="GO:0035694">
    <property type="term" value="P:mitochondrial protein catabolic process"/>
    <property type="evidence" value="ECO:0007669"/>
    <property type="project" value="InterPro"/>
</dbReference>
<protein>
    <recommendedName>
        <fullName evidence="5">Mitochondria-eating protein</fullName>
    </recommendedName>
    <alternativeName>
        <fullName evidence="12">Spermatogenesis-associated protein 18</fullName>
    </alternativeName>
</protein>
<dbReference type="InterPro" id="IPR031981">
    <property type="entry name" value="MIEAP_C"/>
</dbReference>
<keyword evidence="10" id="KW-0496">Mitochondrion</keyword>
<proteinExistence type="inferred from homology"/>
<keyword evidence="11" id="KW-0472">Membrane</keyword>
<dbReference type="GO" id="GO:0005741">
    <property type="term" value="C:mitochondrial outer membrane"/>
    <property type="evidence" value="ECO:0007669"/>
    <property type="project" value="UniProtKB-SubCell"/>
</dbReference>
<dbReference type="GO" id="GO:0008289">
    <property type="term" value="F:lipid binding"/>
    <property type="evidence" value="ECO:0007669"/>
    <property type="project" value="UniProtKB-KW"/>
</dbReference>
<dbReference type="EMBL" id="JARQWQ010000245">
    <property type="protein sequence ID" value="KAK2546906.1"/>
    <property type="molecule type" value="Genomic_DNA"/>
</dbReference>
<evidence type="ECO:0000256" key="8">
    <source>
        <dbReference type="ARBA" id="ARBA00023054"/>
    </source>
</evidence>
<evidence type="ECO:0000256" key="7">
    <source>
        <dbReference type="ARBA" id="ARBA00022787"/>
    </source>
</evidence>
<evidence type="ECO:0000256" key="11">
    <source>
        <dbReference type="ARBA" id="ARBA00023136"/>
    </source>
</evidence>
<keyword evidence="15" id="KW-1185">Reference proteome</keyword>
<evidence type="ECO:0000256" key="10">
    <source>
        <dbReference type="ARBA" id="ARBA00023128"/>
    </source>
</evidence>
<keyword evidence="7" id="KW-1000">Mitochondrion outer membrane</keyword>
<dbReference type="InterPro" id="IPR026169">
    <property type="entry name" value="MIEAP"/>
</dbReference>
<comment type="subcellular location">
    <subcellularLocation>
        <location evidence="3">Cytoplasm</location>
    </subcellularLocation>
    <subcellularLocation>
        <location evidence="2">Mitochondrion matrix</location>
    </subcellularLocation>
    <subcellularLocation>
        <location evidence="1">Mitochondrion outer membrane</location>
    </subcellularLocation>
</comment>
<evidence type="ECO:0000256" key="12">
    <source>
        <dbReference type="ARBA" id="ARBA00032687"/>
    </source>
</evidence>
<sequence length="316" mass="36197">MAQRSSADNKQYLTTQEVFETLKMNFAEAQRANQQFWDCGNFILQHQTALDSEIEKYRERLARFSIDHARQGQANVENVASANRPSVLERKFVEFRDYERMDAVYALQRLRSNSKVRDQWTDEFLDKYVACMIFEHSYDVARSLKRQVLQGMNLLLMSAPAKAGSHEEGICGATEDSLTVTLRETAEQCDVSSLVKRTLAAISKMQEKGVLDEYIKTGFMENPNLKKYVEECCKYSWNLVCQTPPYEIEGNLSFGRQNNKVFDPAKHEVSSYSKQDSSIIHAVIWPCLLGPSKRVIRKAEVLLEATTVKPSRVSVH</sequence>
<evidence type="ECO:0000256" key="1">
    <source>
        <dbReference type="ARBA" id="ARBA00004294"/>
    </source>
</evidence>
<organism evidence="14 15">
    <name type="scientific">Acropora cervicornis</name>
    <name type="common">Staghorn coral</name>
    <dbReference type="NCBI Taxonomy" id="6130"/>
    <lineage>
        <taxon>Eukaryota</taxon>
        <taxon>Metazoa</taxon>
        <taxon>Cnidaria</taxon>
        <taxon>Anthozoa</taxon>
        <taxon>Hexacorallia</taxon>
        <taxon>Scleractinia</taxon>
        <taxon>Astrocoeniina</taxon>
        <taxon>Acroporidae</taxon>
        <taxon>Acropora</taxon>
    </lineage>
</organism>
<dbReference type="PANTHER" id="PTHR21771:SF1">
    <property type="entry name" value="MITOCHONDRIA-EATING PROTEIN"/>
    <property type="match status" value="1"/>
</dbReference>
<keyword evidence="8" id="KW-0175">Coiled coil</keyword>
<comment type="caution">
    <text evidence="14">The sequence shown here is derived from an EMBL/GenBank/DDBJ whole genome shotgun (WGS) entry which is preliminary data.</text>
</comment>
<evidence type="ECO:0000256" key="6">
    <source>
        <dbReference type="ARBA" id="ARBA00022490"/>
    </source>
</evidence>
<gene>
    <name evidence="14" type="ORF">P5673_033360</name>
</gene>
<evidence type="ECO:0000256" key="5">
    <source>
        <dbReference type="ARBA" id="ARBA00019863"/>
    </source>
</evidence>
<evidence type="ECO:0000256" key="9">
    <source>
        <dbReference type="ARBA" id="ARBA00023121"/>
    </source>
</evidence>
<dbReference type="Proteomes" id="UP001249851">
    <property type="component" value="Unassembled WGS sequence"/>
</dbReference>
<dbReference type="PANTHER" id="PTHR21771">
    <property type="entry name" value="MITOCHONDRIA-EATING PROTEIN-RELATED"/>
    <property type="match status" value="1"/>
</dbReference>
<reference evidence="14" key="2">
    <citation type="journal article" date="2023" name="Science">
        <title>Genomic signatures of disease resistance in endangered staghorn corals.</title>
        <authorList>
            <person name="Vollmer S.V."/>
            <person name="Selwyn J.D."/>
            <person name="Despard B.A."/>
            <person name="Roesel C.L."/>
        </authorList>
    </citation>
    <scope>NUCLEOTIDE SEQUENCE</scope>
    <source>
        <strain evidence="14">K2</strain>
    </source>
</reference>
<keyword evidence="6" id="KW-0963">Cytoplasm</keyword>
<dbReference type="AlphaFoldDB" id="A0AAD9PQB4"/>
<accession>A0AAD9PQB4</accession>
<feature type="domain" description="Mitochondria-eating protein C-terminal" evidence="13">
    <location>
        <begin position="99"/>
        <end position="302"/>
    </location>
</feature>
<dbReference type="Pfam" id="PF16026">
    <property type="entry name" value="MIEAP"/>
    <property type="match status" value="1"/>
</dbReference>
<reference evidence="14" key="1">
    <citation type="journal article" date="2023" name="G3 (Bethesda)">
        <title>Whole genome assembly and annotation of the endangered Caribbean coral Acropora cervicornis.</title>
        <authorList>
            <person name="Selwyn J.D."/>
            <person name="Vollmer S.V."/>
        </authorList>
    </citation>
    <scope>NUCLEOTIDE SEQUENCE</scope>
    <source>
        <strain evidence="14">K2</strain>
    </source>
</reference>